<name>A0A833PBS7_ACIBZ</name>
<accession>A0A833PBS7</accession>
<evidence type="ECO:0000313" key="2">
    <source>
        <dbReference type="Proteomes" id="UP000490535"/>
    </source>
</evidence>
<organism evidence="1 2">
    <name type="scientific">Acinetobacter bereziniae</name>
    <name type="common">Acinetobacter genomosp. 10</name>
    <dbReference type="NCBI Taxonomy" id="106648"/>
    <lineage>
        <taxon>Bacteria</taxon>
        <taxon>Pseudomonadati</taxon>
        <taxon>Pseudomonadota</taxon>
        <taxon>Gammaproteobacteria</taxon>
        <taxon>Moraxellales</taxon>
        <taxon>Moraxellaceae</taxon>
        <taxon>Acinetobacter</taxon>
    </lineage>
</organism>
<dbReference type="AlphaFoldDB" id="A0A833PBS7"/>
<comment type="caution">
    <text evidence="1">The sequence shown here is derived from an EMBL/GenBank/DDBJ whole genome shotgun (WGS) entry which is preliminary data.</text>
</comment>
<evidence type="ECO:0000313" key="1">
    <source>
        <dbReference type="EMBL" id="KAF1018448.1"/>
    </source>
</evidence>
<protein>
    <submittedName>
        <fullName evidence="1">Uncharacterized protein</fullName>
    </submittedName>
</protein>
<dbReference type="EMBL" id="WNDP01000175">
    <property type="protein sequence ID" value="KAF1018448.1"/>
    <property type="molecule type" value="Genomic_DNA"/>
</dbReference>
<proteinExistence type="predicted"/>
<dbReference type="Proteomes" id="UP000490535">
    <property type="component" value="Unassembled WGS sequence"/>
</dbReference>
<gene>
    <name evidence="1" type="ORF">GAK29_04227</name>
</gene>
<reference evidence="2" key="1">
    <citation type="journal article" date="2020" name="MBio">
        <title>Horizontal gene transfer to a defensive symbiont with a reduced genome amongst a multipartite beetle microbiome.</title>
        <authorList>
            <person name="Waterworth S.C."/>
            <person name="Florez L.V."/>
            <person name="Rees E.R."/>
            <person name="Hertweck C."/>
            <person name="Kaltenpoth M."/>
            <person name="Kwan J.C."/>
        </authorList>
    </citation>
    <scope>NUCLEOTIDE SEQUENCE [LARGE SCALE GENOMIC DNA]</scope>
</reference>
<sequence>MNADIKDQLEKTFPPFELGENRSLLECDFNDTYRCYFDQINDDFLSQVQMSPEDLLLEINFDWPEFYLQIGIEAARLRSRPNERIRTWKDVSYEYLYYFGQNCSFLNSEGFKFYLPAAIYHFLTTDQNKAFMDSFGVRLNTRWDEDNHVFSDAQKQFIIKFKRAHC</sequence>